<protein>
    <recommendedName>
        <fullName evidence="2">TTF-type domain-containing protein</fullName>
    </recommendedName>
</protein>
<evidence type="ECO:0000259" key="2">
    <source>
        <dbReference type="SMART" id="SM00597"/>
    </source>
</evidence>
<reference evidence="3" key="3">
    <citation type="submission" date="2025-09" db="UniProtKB">
        <authorList>
            <consortium name="Ensembl"/>
        </authorList>
    </citation>
    <scope>IDENTIFICATION</scope>
</reference>
<feature type="region of interest" description="Disordered" evidence="1">
    <location>
        <begin position="1"/>
        <end position="22"/>
    </location>
</feature>
<dbReference type="SUPFAM" id="SSF53098">
    <property type="entry name" value="Ribonuclease H-like"/>
    <property type="match status" value="1"/>
</dbReference>
<proteinExistence type="predicted"/>
<dbReference type="Pfam" id="PF14291">
    <property type="entry name" value="DUF4371"/>
    <property type="match status" value="1"/>
</dbReference>
<dbReference type="InterPro" id="IPR008906">
    <property type="entry name" value="HATC_C_dom"/>
</dbReference>
<reference evidence="3 4" key="1">
    <citation type="submission" date="2022-01" db="EMBL/GenBank/DDBJ databases">
        <title>A chromosome-scale genome assembly of the false clownfish, Amphiprion ocellaris.</title>
        <authorList>
            <person name="Ryu T."/>
        </authorList>
    </citation>
    <scope>NUCLEOTIDE SEQUENCE [LARGE SCALE GENOMIC DNA]</scope>
</reference>
<evidence type="ECO:0000256" key="1">
    <source>
        <dbReference type="SAM" id="MobiDB-lite"/>
    </source>
</evidence>
<evidence type="ECO:0000313" key="4">
    <source>
        <dbReference type="Proteomes" id="UP001501940"/>
    </source>
</evidence>
<dbReference type="OMA" id="NMRGINK"/>
<organism evidence="3 4">
    <name type="scientific">Amphiprion ocellaris</name>
    <name type="common">Clown anemonefish</name>
    <dbReference type="NCBI Taxonomy" id="80972"/>
    <lineage>
        <taxon>Eukaryota</taxon>
        <taxon>Metazoa</taxon>
        <taxon>Chordata</taxon>
        <taxon>Craniata</taxon>
        <taxon>Vertebrata</taxon>
        <taxon>Euteleostomi</taxon>
        <taxon>Actinopterygii</taxon>
        <taxon>Neopterygii</taxon>
        <taxon>Teleostei</taxon>
        <taxon>Neoteleostei</taxon>
        <taxon>Acanthomorphata</taxon>
        <taxon>Ovalentaria</taxon>
        <taxon>Pomacentridae</taxon>
        <taxon>Amphiprion</taxon>
    </lineage>
</organism>
<dbReference type="Pfam" id="PF05699">
    <property type="entry name" value="Dimer_Tnp_hAT"/>
    <property type="match status" value="1"/>
</dbReference>
<dbReference type="InterPro" id="IPR025398">
    <property type="entry name" value="DUF4371"/>
</dbReference>
<dbReference type="PANTHER" id="PTHR45749:SF35">
    <property type="entry name" value="AC-LIKE TRANSPOSASE-RELATED"/>
    <property type="match status" value="1"/>
</dbReference>
<dbReference type="Proteomes" id="UP001501940">
    <property type="component" value="Chromosome 2"/>
</dbReference>
<feature type="region of interest" description="Disordered" evidence="1">
    <location>
        <begin position="37"/>
        <end position="59"/>
    </location>
</feature>
<name>A0A3Q1DI04_AMPOC</name>
<dbReference type="GO" id="GO:0046983">
    <property type="term" value="F:protein dimerization activity"/>
    <property type="evidence" value="ECO:0007669"/>
    <property type="project" value="InterPro"/>
</dbReference>
<dbReference type="AlphaFoldDB" id="A0A3Q1DI04"/>
<dbReference type="GeneTree" id="ENSGT00940000154356"/>
<evidence type="ECO:0000313" key="3">
    <source>
        <dbReference type="Ensembl" id="ENSAOCP00000032251.2"/>
    </source>
</evidence>
<dbReference type="Ensembl" id="ENSAOCT00000033488.2">
    <property type="protein sequence ID" value="ENSAOCP00000032251.2"/>
    <property type="gene ID" value="ENSAOCG00000024474.2"/>
</dbReference>
<dbReference type="InterPro" id="IPR006580">
    <property type="entry name" value="Znf_TTF"/>
</dbReference>
<accession>A0A3Q1DI04</accession>
<keyword evidence="4" id="KW-1185">Reference proteome</keyword>
<reference evidence="3" key="2">
    <citation type="submission" date="2025-08" db="UniProtKB">
        <authorList>
            <consortium name="Ensembl"/>
        </authorList>
    </citation>
    <scope>IDENTIFICATION</scope>
</reference>
<dbReference type="InterPro" id="IPR012337">
    <property type="entry name" value="RNaseH-like_sf"/>
</dbReference>
<dbReference type="SMART" id="SM00597">
    <property type="entry name" value="ZnF_TTF"/>
    <property type="match status" value="1"/>
</dbReference>
<feature type="domain" description="TTF-type" evidence="2">
    <location>
        <begin position="136"/>
        <end position="229"/>
    </location>
</feature>
<sequence>SKMKRSYPSGAEKRRRGEENQQFLSQLPKVSTFFTVVPNTGGRQTEPDAAVSVSPGGEKVESDARDAFHEVVSTTSEVDCETPTFSQQISDHIDQLSPLEDDPALWLKHLSDNERCSIVQKGPVQIKERIFPRNQEGRRFTKNYFYMHMRNGEKISRFWLMYSETKDSVICFCCPVFGNKDKSTQLSGDGVNDWKNLSVILRQHDKSAEHIVNMEKWRILTQKLQTKTAIDQVNQNLLALEVNRWREVLTRLIAIVSHLAERNLSFRGHSEQLFEAGNGNFLGQVELMAQFDPVMREHLRRIEAKEQNETFLSPRNQNELISLVAKCTIDAIVERVKNAKYYAVIMDCTPDVSHTEQLSVVLRIVTCETSKGICIHEHFVGFLQALDTSGKGHLENLGLDLSNCRVQKRVLELNSKALCVPCGSHTLNLVVGDAAKSSVTSISFFGLLQRLYTLFSSSVHRWTILTNHVKNFTLKALSTTRWECRVEAVKAVRKRDADVVSTAEGIHKEMQRLPFVVSTIVWYNVLFQINKVSKVLQSPKVSVETVKRETRAVTDFLEEYRNEGLESAQTDARETAEKLEMEMSWPEVRQKRTPMHFEYEGKEQTQSTAVDLFKREFFLPLIDTALVTLKDRFSHMETFYTLYGFLFSTDAMRNTEKEGRLAECCDRVEQEMDDVDAEDLKLEVKGAARSFPAHISSPSEMLDYIYKESGLDIYPNLSIALRLLLTLPVTVASGERSFSKLKMIKTYLRSTMSQDRLSALAVLSIEQEVRKSVDMDLLISRFAEAKARKVKF</sequence>
<dbReference type="STRING" id="80972.ENSAOCP00000032251"/>
<dbReference type="PANTHER" id="PTHR45749">
    <property type="match status" value="1"/>
</dbReference>